<feature type="domain" description="SLH" evidence="3">
    <location>
        <begin position="161"/>
        <end position="224"/>
    </location>
</feature>
<dbReference type="PANTHER" id="PTHR43308">
    <property type="entry name" value="OUTER MEMBRANE PROTEIN ALPHA-RELATED"/>
    <property type="match status" value="1"/>
</dbReference>
<evidence type="ECO:0000256" key="2">
    <source>
        <dbReference type="SAM" id="SignalP"/>
    </source>
</evidence>
<dbReference type="RefSeq" id="WP_161921885.1">
    <property type="nucleotide sequence ID" value="NZ_JAACYS010000117.1"/>
</dbReference>
<sequence>MKLKKPLVALLTTSLLVSPIVAGAEANVQNAEDKPKTTQVQVKEFPDIKNHWAKSSIEFLAERDILHGMPDGSFKPDNSITREEAVKVLVKTLGVEVKEQKSKFPDVPEGFWAEEYINVAKDESIIKGYPNGKFGLGDKLTRGQMASILVRAFGLPVDYNKELPYPDVKENHWAYYDILALHQNGAVKGLPDGTFAPNKEITRAEFSAFVERIINPENIKDEDKTPPKNPSPSEIIKSFNFEIDHILEEGQEQPLVLKIEFADGTIKDVTKETTFEVEKPEIAVIQNDKLKALKEGTTKLIAKYKDETVYTVIEVKAKEEEEKPSEQNDGNNENVKEIKGFKFIWDENNKFWVDEKGYIYTDLPEVAPIESGVYIFGNPRDNEKRLYSNAVSFIIFDGLDLTKDEFINAVKTLNKTKQPVKVKNITFDFDKYDGENSISIRVP</sequence>
<feature type="signal peptide" evidence="2">
    <location>
        <begin position="1"/>
        <end position="24"/>
    </location>
</feature>
<dbReference type="InterPro" id="IPR051465">
    <property type="entry name" value="Cell_Envelope_Struct_Comp"/>
</dbReference>
<feature type="domain" description="SLH" evidence="3">
    <location>
        <begin position="40"/>
        <end position="103"/>
    </location>
</feature>
<dbReference type="EMBL" id="JAACYS010000117">
    <property type="protein sequence ID" value="NCU19066.1"/>
    <property type="molecule type" value="Genomic_DNA"/>
</dbReference>
<organism evidence="4 5">
    <name type="scientific">Pallidibacillus pasinlerensis</name>
    <dbReference type="NCBI Taxonomy" id="2703818"/>
    <lineage>
        <taxon>Bacteria</taxon>
        <taxon>Bacillati</taxon>
        <taxon>Bacillota</taxon>
        <taxon>Bacilli</taxon>
        <taxon>Bacillales</taxon>
        <taxon>Bacillaceae</taxon>
        <taxon>Pallidibacillus</taxon>
    </lineage>
</organism>
<proteinExistence type="predicted"/>
<reference evidence="4 5" key="1">
    <citation type="submission" date="2020-01" db="EMBL/GenBank/DDBJ databases">
        <title>A novel Bacillus sp. from Pasinler.</title>
        <authorList>
            <person name="Adiguzel A."/>
            <person name="Ay H."/>
            <person name="Baltaci M.O."/>
        </authorList>
    </citation>
    <scope>NUCLEOTIDE SEQUENCE [LARGE SCALE GENOMIC DNA]</scope>
    <source>
        <strain evidence="4 5">P1</strain>
    </source>
</reference>
<keyword evidence="1 2" id="KW-0732">Signal</keyword>
<dbReference type="Gene3D" id="2.60.40.1080">
    <property type="match status" value="1"/>
</dbReference>
<feature type="chain" id="PRO_5045774698" evidence="2">
    <location>
        <begin position="25"/>
        <end position="443"/>
    </location>
</feature>
<dbReference type="PROSITE" id="PS51272">
    <property type="entry name" value="SLH"/>
    <property type="match status" value="3"/>
</dbReference>
<accession>A0ABX0A6H4</accession>
<comment type="caution">
    <text evidence="4">The sequence shown here is derived from an EMBL/GenBank/DDBJ whole genome shotgun (WGS) entry which is preliminary data.</text>
</comment>
<name>A0ABX0A6H4_9BACI</name>
<evidence type="ECO:0000313" key="4">
    <source>
        <dbReference type="EMBL" id="NCU19066.1"/>
    </source>
</evidence>
<dbReference type="Proteomes" id="UP000743899">
    <property type="component" value="Unassembled WGS sequence"/>
</dbReference>
<protein>
    <submittedName>
        <fullName evidence="4">S-layer homology domain-containing protein</fullName>
    </submittedName>
</protein>
<keyword evidence="5" id="KW-1185">Reference proteome</keyword>
<evidence type="ECO:0000313" key="5">
    <source>
        <dbReference type="Proteomes" id="UP000743899"/>
    </source>
</evidence>
<evidence type="ECO:0000259" key="3">
    <source>
        <dbReference type="PROSITE" id="PS51272"/>
    </source>
</evidence>
<gene>
    <name evidence="4" type="ORF">GW534_15550</name>
</gene>
<feature type="domain" description="SLH" evidence="3">
    <location>
        <begin position="104"/>
        <end position="160"/>
    </location>
</feature>
<dbReference type="Pfam" id="PF00395">
    <property type="entry name" value="SLH"/>
    <property type="match status" value="3"/>
</dbReference>
<evidence type="ECO:0000256" key="1">
    <source>
        <dbReference type="ARBA" id="ARBA00022729"/>
    </source>
</evidence>
<dbReference type="InterPro" id="IPR001119">
    <property type="entry name" value="SLH_dom"/>
</dbReference>